<sequence>METYFCETKIIGDAGYLDNDIISYSHEWFTSQIETLFYGDPFESQQTLSEVRIFYDHASLKLRACLDSFFETEGDRIRQLALTHWRLFVDFEAAVDHQELLQYENDMLDVVTLSVSDSLPDLVFLIQHDIVRPHYYNRFGHSLSFLAFQQGAIEAFQYLVTRMSPIHLLAPASIADTEDGRSILQLATLGPHMFSACWSKIEEMPLDLRRVLSLEDVWNLCRFASVYLASRMQMRDIDIADAVRRDPSLWLEMILYHKCPGPLFDWLYSNGCPPPEDFLQVYAARFYRFEAAYWLSGFKGRRLPVGDGLR</sequence>
<dbReference type="AlphaFoldDB" id="A0A9W9P9W2"/>
<name>A0A9W9P9W2_PENCI</name>
<evidence type="ECO:0000313" key="1">
    <source>
        <dbReference type="EMBL" id="KAJ5240619.1"/>
    </source>
</evidence>
<dbReference type="Proteomes" id="UP001147733">
    <property type="component" value="Unassembled WGS sequence"/>
</dbReference>
<keyword evidence="2" id="KW-1185">Reference proteome</keyword>
<protein>
    <submittedName>
        <fullName evidence="1">Uncharacterized protein</fullName>
    </submittedName>
</protein>
<gene>
    <name evidence="1" type="ORF">N7469_002210</name>
</gene>
<dbReference type="EMBL" id="JAPQKT010000002">
    <property type="protein sequence ID" value="KAJ5240619.1"/>
    <property type="molecule type" value="Genomic_DNA"/>
</dbReference>
<reference evidence="1" key="2">
    <citation type="journal article" date="2023" name="IMA Fungus">
        <title>Comparative genomic study of the Penicillium genus elucidates a diverse pangenome and 15 lateral gene transfer events.</title>
        <authorList>
            <person name="Petersen C."/>
            <person name="Sorensen T."/>
            <person name="Nielsen M.R."/>
            <person name="Sondergaard T.E."/>
            <person name="Sorensen J.L."/>
            <person name="Fitzpatrick D.A."/>
            <person name="Frisvad J.C."/>
            <person name="Nielsen K.L."/>
        </authorList>
    </citation>
    <scope>NUCLEOTIDE SEQUENCE</scope>
    <source>
        <strain evidence="1">IBT 23319</strain>
    </source>
</reference>
<dbReference type="OrthoDB" id="4358509at2759"/>
<comment type="caution">
    <text evidence="1">The sequence shown here is derived from an EMBL/GenBank/DDBJ whole genome shotgun (WGS) entry which is preliminary data.</text>
</comment>
<reference evidence="1" key="1">
    <citation type="submission" date="2022-11" db="EMBL/GenBank/DDBJ databases">
        <authorList>
            <person name="Petersen C."/>
        </authorList>
    </citation>
    <scope>NUCLEOTIDE SEQUENCE</scope>
    <source>
        <strain evidence="1">IBT 23319</strain>
    </source>
</reference>
<evidence type="ECO:0000313" key="2">
    <source>
        <dbReference type="Proteomes" id="UP001147733"/>
    </source>
</evidence>
<accession>A0A9W9P9W2</accession>
<organism evidence="1 2">
    <name type="scientific">Penicillium citrinum</name>
    <dbReference type="NCBI Taxonomy" id="5077"/>
    <lineage>
        <taxon>Eukaryota</taxon>
        <taxon>Fungi</taxon>
        <taxon>Dikarya</taxon>
        <taxon>Ascomycota</taxon>
        <taxon>Pezizomycotina</taxon>
        <taxon>Eurotiomycetes</taxon>
        <taxon>Eurotiomycetidae</taxon>
        <taxon>Eurotiales</taxon>
        <taxon>Aspergillaceae</taxon>
        <taxon>Penicillium</taxon>
    </lineage>
</organism>
<dbReference type="RefSeq" id="XP_056503624.1">
    <property type="nucleotide sequence ID" value="XM_056641130.1"/>
</dbReference>
<dbReference type="GeneID" id="81380297"/>
<proteinExistence type="predicted"/>